<dbReference type="PANTHER" id="PTHR11105">
    <property type="entry name" value="CITRATE LYASE SUBUNIT BETA-RELATED"/>
    <property type="match status" value="1"/>
</dbReference>
<reference evidence="7" key="1">
    <citation type="submission" date="2021-04" db="EMBL/GenBank/DDBJ databases">
        <title>novel species isolated from subtropical streams in China.</title>
        <authorList>
            <person name="Lu H."/>
        </authorList>
    </citation>
    <scope>NUCLEOTIDE SEQUENCE</scope>
    <source>
        <strain evidence="7">LFS511W</strain>
    </source>
</reference>
<dbReference type="InterPro" id="IPR011206">
    <property type="entry name" value="Citrate_lyase_beta/mcl1/mcl2"/>
</dbReference>
<feature type="binding site" evidence="5">
    <location>
        <position position="170"/>
    </location>
    <ligand>
        <name>Mg(2+)</name>
        <dbReference type="ChEBI" id="CHEBI:18420"/>
    </ligand>
</feature>
<evidence type="ECO:0000256" key="4">
    <source>
        <dbReference type="PIRSR" id="PIRSR015582-1"/>
    </source>
</evidence>
<comment type="caution">
    <text evidence="7">The sequence shown here is derived from an EMBL/GenBank/DDBJ whole genome shotgun (WGS) entry which is preliminary data.</text>
</comment>
<feature type="binding site" evidence="5">
    <location>
        <position position="144"/>
    </location>
    <ligand>
        <name>Mg(2+)</name>
        <dbReference type="ChEBI" id="CHEBI:18420"/>
    </ligand>
</feature>
<proteinExistence type="predicted"/>
<protein>
    <submittedName>
        <fullName evidence="7">CoA ester lyase</fullName>
    </submittedName>
</protein>
<evidence type="ECO:0000256" key="2">
    <source>
        <dbReference type="ARBA" id="ARBA00022723"/>
    </source>
</evidence>
<name>A0A941DNF5_9BURK</name>
<evidence type="ECO:0000313" key="7">
    <source>
        <dbReference type="EMBL" id="MBR7783105.1"/>
    </source>
</evidence>
<sequence length="320" mass="35114">MHPSSVLFQDQPVPALLPVCDHYAGSEKLMRKSMALQAELGPCFDITFDCEDGAAAGNEAAHADLVSRLILSEENRFQRIGVRLHASTHPAFLQDLALIVTPCEGKLAYLVLPKVSNAAEVLLAIENIRAYIKTDLPPVHVLIETHEALADVMAIAAIPEVQCLSFGIMDFVSSHFGAIPAAAMHSPQQFTHPLIVRAKTELAAACHRYGKIASHNVTTDISNPDAAYQDALLAGNQFGYQRMWSIHPQQIRGIVDALAPSSHEITTATALLLQAQSADWGPVRFEGRLHDRASYRYYWFVLQRARLCAKPLPPEALELL</sequence>
<dbReference type="AlphaFoldDB" id="A0A941DNF5"/>
<dbReference type="GO" id="GO:0106064">
    <property type="term" value="P:regulation of cobalamin metabolic process"/>
    <property type="evidence" value="ECO:0007669"/>
    <property type="project" value="TreeGrafter"/>
</dbReference>
<dbReference type="PIRSF" id="PIRSF015582">
    <property type="entry name" value="Cit_lyase_B"/>
    <property type="match status" value="1"/>
</dbReference>
<dbReference type="Proteomes" id="UP000680067">
    <property type="component" value="Unassembled WGS sequence"/>
</dbReference>
<dbReference type="GO" id="GO:0047777">
    <property type="term" value="F:(S)-citramalyl-CoA lyase activity"/>
    <property type="evidence" value="ECO:0007669"/>
    <property type="project" value="TreeGrafter"/>
</dbReference>
<dbReference type="SUPFAM" id="SSF51621">
    <property type="entry name" value="Phosphoenolpyruvate/pyruvate domain"/>
    <property type="match status" value="1"/>
</dbReference>
<keyword evidence="2 5" id="KW-0479">Metal-binding</keyword>
<gene>
    <name evidence="7" type="ORF">KDM89_13210</name>
</gene>
<accession>A0A941DNF5</accession>
<dbReference type="InterPro" id="IPR005000">
    <property type="entry name" value="Aldolase/citrate-lyase_domain"/>
</dbReference>
<feature type="domain" description="HpcH/HpaI aldolase/citrate lyase" evidence="6">
    <location>
        <begin position="46"/>
        <end position="248"/>
    </location>
</feature>
<dbReference type="InterPro" id="IPR015813">
    <property type="entry name" value="Pyrv/PenolPyrv_kinase-like_dom"/>
</dbReference>
<dbReference type="InterPro" id="IPR040186">
    <property type="entry name" value="Citramalyl-CoA_lyase"/>
</dbReference>
<keyword evidence="3 5" id="KW-0460">Magnesium</keyword>
<evidence type="ECO:0000259" key="6">
    <source>
        <dbReference type="Pfam" id="PF03328"/>
    </source>
</evidence>
<keyword evidence="7" id="KW-0456">Lyase</keyword>
<dbReference type="PANTHER" id="PTHR11105:SF0">
    <property type="entry name" value="CITRAMALYL-COA LYASE, MITOCHONDRIAL"/>
    <property type="match status" value="1"/>
</dbReference>
<evidence type="ECO:0000313" key="8">
    <source>
        <dbReference type="Proteomes" id="UP000680067"/>
    </source>
</evidence>
<dbReference type="Pfam" id="PF03328">
    <property type="entry name" value="HpcH_HpaI"/>
    <property type="match status" value="1"/>
</dbReference>
<evidence type="ECO:0000256" key="1">
    <source>
        <dbReference type="ARBA" id="ARBA00001946"/>
    </source>
</evidence>
<dbReference type="InterPro" id="IPR040442">
    <property type="entry name" value="Pyrv_kinase-like_dom_sf"/>
</dbReference>
<evidence type="ECO:0000256" key="5">
    <source>
        <dbReference type="PIRSR" id="PIRSR015582-2"/>
    </source>
</evidence>
<dbReference type="GO" id="GO:0046872">
    <property type="term" value="F:metal ion binding"/>
    <property type="evidence" value="ECO:0007669"/>
    <property type="project" value="UniProtKB-KW"/>
</dbReference>
<dbReference type="Gene3D" id="6.10.140.960">
    <property type="match status" value="1"/>
</dbReference>
<dbReference type="Gene3D" id="3.20.20.60">
    <property type="entry name" value="Phosphoenolpyruvate-binding domains"/>
    <property type="match status" value="1"/>
</dbReference>
<feature type="binding site" evidence="4">
    <location>
        <position position="144"/>
    </location>
    <ligand>
        <name>substrate</name>
    </ligand>
</feature>
<comment type="cofactor">
    <cofactor evidence="1">
        <name>Mg(2+)</name>
        <dbReference type="ChEBI" id="CHEBI:18420"/>
    </cofactor>
</comment>
<dbReference type="RefSeq" id="WP_212688381.1">
    <property type="nucleotide sequence ID" value="NZ_JAGSPN010000009.1"/>
</dbReference>
<feature type="binding site" evidence="4">
    <location>
        <position position="83"/>
    </location>
    <ligand>
        <name>substrate</name>
    </ligand>
</feature>
<keyword evidence="8" id="KW-1185">Reference proteome</keyword>
<evidence type="ECO:0000256" key="3">
    <source>
        <dbReference type="ARBA" id="ARBA00022842"/>
    </source>
</evidence>
<dbReference type="EMBL" id="JAGSPN010000009">
    <property type="protein sequence ID" value="MBR7783105.1"/>
    <property type="molecule type" value="Genomic_DNA"/>
</dbReference>
<organism evidence="7 8">
    <name type="scientific">Undibacterium luofuense</name>
    <dbReference type="NCBI Taxonomy" id="2828733"/>
    <lineage>
        <taxon>Bacteria</taxon>
        <taxon>Pseudomonadati</taxon>
        <taxon>Pseudomonadota</taxon>
        <taxon>Betaproteobacteria</taxon>
        <taxon>Burkholderiales</taxon>
        <taxon>Oxalobacteraceae</taxon>
        <taxon>Undibacterium</taxon>
    </lineage>
</organism>